<sequence>MPTERAGYSVTMFVVDVSPSMGTMRTVYLEPAEDGTERTKEVTHLQWSLQYVMLKVQEMIHNGRKTDQCGVILFGTEETRNVVEDEHPGEGYTNIVEYIPIAHPTPATLGKIAAITPSTHFGDAINGIIVAIQTQSEYLLRKPSWTRRMVLVTDGETPLQIEDWEATVDKINELVIYTTIVGVDFDDEDFPFVEPDKSPVKRVNENFWTQFIERVENGQMGTCAYALHETSRPEPRPTKSAMSSNIFRIGDPETSPEQAIEIAVKTSKATALVRPHSMKKFTKRDVATATQGGPSQTGQDDYKLYVELKRRTEYIVKLSENHDKDDEEEEEEESKKQEAQGEVVEKETLVKAFKYGSTWVPCEEGHFEGLHTRKGIEVHGFIPDATYRRHFSMGEVQYIYADIGSSRAQVAFSSIVHAMFKKGLMALVRWVSRDDSEPKMGVCRAEPGEVDYMMWVQVPFAEDIRRYSFPSLDRYVSKKGEVLTEHPYIPTSEMGAAMDSWVDSMDLTDAGAKDENGIRTEWFDLTQSFNPAVHRIKQALFHGAVVPDLKAEPVPPPHPELTNASDSSMSRKASIQRYRRATRLTDGYALVPLKVSKKKEQKPIPEATDNIDVDIDDILGPTVTKSAAEEPISAHTAEPQRQYESKPERATPKKPKPSNQLPSPTPSFADLSIGLHSTPKPVAAASGDKPRPGRIISNSRPLTDFRKNIGSEGDLVSKAIEDMCEVIPEIVDASFSTQRYAEAIECMKELREEDEIDAWNNFLRKLKATCKSPEFRNKDFWEHVKKVGRKLSLISDTEAEENEGISDVTDRVAAQFIKN</sequence>
<evidence type="ECO:0000256" key="6">
    <source>
        <dbReference type="ARBA" id="ARBA00022454"/>
    </source>
</evidence>
<dbReference type="SMART" id="SM00559">
    <property type="entry name" value="Ku78"/>
    <property type="match status" value="1"/>
</dbReference>
<dbReference type="InterPro" id="IPR036465">
    <property type="entry name" value="vWFA_dom_sf"/>
</dbReference>
<dbReference type="GO" id="GO:0016787">
    <property type="term" value="F:hydrolase activity"/>
    <property type="evidence" value="ECO:0007669"/>
    <property type="project" value="UniProtKB-KW"/>
</dbReference>
<dbReference type="Gene3D" id="2.40.290.10">
    <property type="match status" value="1"/>
</dbReference>
<keyword evidence="16" id="KW-0539">Nucleus</keyword>
<proteinExistence type="inferred from homology"/>
<comment type="similarity">
    <text evidence="3">Belongs to the ku80 family.</text>
</comment>
<dbReference type="AlphaFoldDB" id="A0A5N5QQE3"/>
<dbReference type="GO" id="GO:0003690">
    <property type="term" value="F:double-stranded DNA binding"/>
    <property type="evidence" value="ECO:0007669"/>
    <property type="project" value="TreeGrafter"/>
</dbReference>
<gene>
    <name evidence="20" type="ORF">CTheo_2690</name>
</gene>
<reference evidence="20 21" key="1">
    <citation type="journal article" date="2019" name="Fungal Biol. Biotechnol.">
        <title>Draft genome sequence of fastidious pathogen Ceratobasidium theobromae, which causes vascular-streak dieback in Theobroma cacao.</title>
        <authorList>
            <person name="Ali S.S."/>
            <person name="Asman A."/>
            <person name="Shao J."/>
            <person name="Firmansyah A.P."/>
            <person name="Susilo A.W."/>
            <person name="Rosmana A."/>
            <person name="McMahon P."/>
            <person name="Junaid M."/>
            <person name="Guest D."/>
            <person name="Kheng T.Y."/>
            <person name="Meinhardt L.W."/>
            <person name="Bailey B.A."/>
        </authorList>
    </citation>
    <scope>NUCLEOTIDE SEQUENCE [LARGE SCALE GENOMIC DNA]</scope>
    <source>
        <strain evidence="20 21">CT2</strain>
    </source>
</reference>
<dbReference type="PANTHER" id="PTHR12604:SF4">
    <property type="entry name" value="X-RAY REPAIR CROSS-COMPLEMENTING PROTEIN 5"/>
    <property type="match status" value="1"/>
</dbReference>
<keyword evidence="13" id="KW-0238">DNA-binding</keyword>
<dbReference type="EMBL" id="SSOP01000029">
    <property type="protein sequence ID" value="KAB5593838.1"/>
    <property type="molecule type" value="Genomic_DNA"/>
</dbReference>
<dbReference type="GO" id="GO:0006310">
    <property type="term" value="P:DNA recombination"/>
    <property type="evidence" value="ECO:0007669"/>
    <property type="project" value="UniProtKB-KW"/>
</dbReference>
<dbReference type="Gene3D" id="3.40.50.410">
    <property type="entry name" value="von Willebrand factor, type A domain"/>
    <property type="match status" value="1"/>
</dbReference>
<evidence type="ECO:0000256" key="8">
    <source>
        <dbReference type="ARBA" id="ARBA00022763"/>
    </source>
</evidence>
<evidence type="ECO:0000256" key="13">
    <source>
        <dbReference type="ARBA" id="ARBA00023125"/>
    </source>
</evidence>
<dbReference type="EC" id="3.6.4.12" evidence="4"/>
<feature type="region of interest" description="Disordered" evidence="18">
    <location>
        <begin position="551"/>
        <end position="576"/>
    </location>
</feature>
<dbReference type="GO" id="GO:0003678">
    <property type="term" value="F:DNA helicase activity"/>
    <property type="evidence" value="ECO:0007669"/>
    <property type="project" value="UniProtKB-EC"/>
</dbReference>
<accession>A0A5N5QQE3</accession>
<dbReference type="SUPFAM" id="SSF53300">
    <property type="entry name" value="vWA-like"/>
    <property type="match status" value="1"/>
</dbReference>
<keyword evidence="8" id="KW-0227">DNA damage</keyword>
<evidence type="ECO:0000313" key="21">
    <source>
        <dbReference type="Proteomes" id="UP000383932"/>
    </source>
</evidence>
<dbReference type="Pfam" id="PF08785">
    <property type="entry name" value="Ku_PK_bind"/>
    <property type="match status" value="1"/>
</dbReference>
<keyword evidence="14" id="KW-0233">DNA recombination</keyword>
<feature type="compositionally biased region" description="Basic and acidic residues" evidence="18">
    <location>
        <begin position="333"/>
        <end position="343"/>
    </location>
</feature>
<keyword evidence="21" id="KW-1185">Reference proteome</keyword>
<comment type="caution">
    <text evidence="20">The sequence shown here is derived from an EMBL/GenBank/DDBJ whole genome shotgun (WGS) entry which is preliminary data.</text>
</comment>
<feature type="compositionally biased region" description="Polar residues" evidence="18">
    <location>
        <begin position="562"/>
        <end position="573"/>
    </location>
</feature>
<evidence type="ECO:0000256" key="1">
    <source>
        <dbReference type="ARBA" id="ARBA00004123"/>
    </source>
</evidence>
<keyword evidence="11" id="KW-0067">ATP-binding</keyword>
<evidence type="ECO:0000256" key="11">
    <source>
        <dbReference type="ARBA" id="ARBA00022840"/>
    </source>
</evidence>
<dbReference type="GO" id="GO:0006303">
    <property type="term" value="P:double-strand break repair via nonhomologous end joining"/>
    <property type="evidence" value="ECO:0007669"/>
    <property type="project" value="InterPro"/>
</dbReference>
<evidence type="ECO:0000256" key="9">
    <source>
        <dbReference type="ARBA" id="ARBA00022801"/>
    </source>
</evidence>
<evidence type="ECO:0000256" key="16">
    <source>
        <dbReference type="ARBA" id="ARBA00023242"/>
    </source>
</evidence>
<dbReference type="InterPro" id="IPR024193">
    <property type="entry name" value="Ku80"/>
</dbReference>
<evidence type="ECO:0000256" key="12">
    <source>
        <dbReference type="ARBA" id="ARBA00022895"/>
    </source>
</evidence>
<keyword evidence="10 20" id="KW-0347">Helicase</keyword>
<feature type="domain" description="Ku" evidence="19">
    <location>
        <begin position="341"/>
        <end position="475"/>
    </location>
</feature>
<dbReference type="SUPFAM" id="SSF100939">
    <property type="entry name" value="SPOC domain-like"/>
    <property type="match status" value="1"/>
</dbReference>
<feature type="region of interest" description="Disordered" evidence="18">
    <location>
        <begin position="626"/>
        <end position="700"/>
    </location>
</feature>
<dbReference type="GO" id="GO:0000781">
    <property type="term" value="C:chromosome, telomeric region"/>
    <property type="evidence" value="ECO:0007669"/>
    <property type="project" value="UniProtKB-SubCell"/>
</dbReference>
<organism evidence="20 21">
    <name type="scientific">Ceratobasidium theobromae</name>
    <dbReference type="NCBI Taxonomy" id="1582974"/>
    <lineage>
        <taxon>Eukaryota</taxon>
        <taxon>Fungi</taxon>
        <taxon>Dikarya</taxon>
        <taxon>Basidiomycota</taxon>
        <taxon>Agaricomycotina</taxon>
        <taxon>Agaricomycetes</taxon>
        <taxon>Cantharellales</taxon>
        <taxon>Ceratobasidiaceae</taxon>
        <taxon>Ceratobasidium</taxon>
    </lineage>
</organism>
<dbReference type="InterPro" id="IPR006164">
    <property type="entry name" value="DNA_bd_Ku70/Ku80"/>
</dbReference>
<dbReference type="InterPro" id="IPR016194">
    <property type="entry name" value="SPOC-like_C_dom_sf"/>
</dbReference>
<feature type="compositionally biased region" description="Basic and acidic residues" evidence="18">
    <location>
        <begin position="641"/>
        <end position="651"/>
    </location>
</feature>
<comment type="subcellular location">
    <subcellularLocation>
        <location evidence="2">Chromosome</location>
        <location evidence="2">Telomere</location>
    </subcellularLocation>
    <subcellularLocation>
        <location evidence="1">Nucleus</location>
    </subcellularLocation>
</comment>
<dbReference type="InterPro" id="IPR005161">
    <property type="entry name" value="Ku_N"/>
</dbReference>
<dbReference type="PANTHER" id="PTHR12604">
    <property type="entry name" value="KU AUTOANTIGEN DNA HELICASE"/>
    <property type="match status" value="1"/>
</dbReference>
<evidence type="ECO:0000313" key="20">
    <source>
        <dbReference type="EMBL" id="KAB5593838.1"/>
    </source>
</evidence>
<evidence type="ECO:0000256" key="5">
    <source>
        <dbReference type="ARBA" id="ARBA00021792"/>
    </source>
</evidence>
<dbReference type="GO" id="GO:0042162">
    <property type="term" value="F:telomeric DNA binding"/>
    <property type="evidence" value="ECO:0007669"/>
    <property type="project" value="InterPro"/>
</dbReference>
<dbReference type="Gene3D" id="1.10.1600.10">
    <property type="match status" value="1"/>
</dbReference>
<evidence type="ECO:0000256" key="2">
    <source>
        <dbReference type="ARBA" id="ARBA00004574"/>
    </source>
</evidence>
<feature type="region of interest" description="Disordered" evidence="18">
    <location>
        <begin position="319"/>
        <end position="343"/>
    </location>
</feature>
<keyword evidence="12" id="KW-0779">Telomere</keyword>
<dbReference type="GO" id="GO:0043564">
    <property type="term" value="C:Ku70:Ku80 complex"/>
    <property type="evidence" value="ECO:0007669"/>
    <property type="project" value="InterPro"/>
</dbReference>
<dbReference type="SUPFAM" id="SSF101420">
    <property type="entry name" value="C-terminal domain of Ku80"/>
    <property type="match status" value="1"/>
</dbReference>
<keyword evidence="7" id="KW-0547">Nucleotide-binding</keyword>
<protein>
    <recommendedName>
        <fullName evidence="5">ATP-dependent DNA helicase II subunit 2</fullName>
        <ecNumber evidence="4">3.6.4.12</ecNumber>
    </recommendedName>
    <alternativeName>
        <fullName evidence="17">ATP-dependent DNA helicase II subunit Ku80</fullName>
    </alternativeName>
</protein>
<dbReference type="InterPro" id="IPR014893">
    <property type="entry name" value="Ku_PK_bind"/>
</dbReference>
<dbReference type="Proteomes" id="UP000383932">
    <property type="component" value="Unassembled WGS sequence"/>
</dbReference>
<evidence type="ECO:0000256" key="3">
    <source>
        <dbReference type="ARBA" id="ARBA00007726"/>
    </source>
</evidence>
<dbReference type="Pfam" id="PF03731">
    <property type="entry name" value="Ku_N"/>
    <property type="match status" value="1"/>
</dbReference>
<evidence type="ECO:0000256" key="15">
    <source>
        <dbReference type="ARBA" id="ARBA00023204"/>
    </source>
</evidence>
<dbReference type="GO" id="GO:0000723">
    <property type="term" value="P:telomere maintenance"/>
    <property type="evidence" value="ECO:0007669"/>
    <property type="project" value="InterPro"/>
</dbReference>
<keyword evidence="6" id="KW-0158">Chromosome</keyword>
<evidence type="ECO:0000256" key="18">
    <source>
        <dbReference type="SAM" id="MobiDB-lite"/>
    </source>
</evidence>
<dbReference type="GO" id="GO:0003684">
    <property type="term" value="F:damaged DNA binding"/>
    <property type="evidence" value="ECO:0007669"/>
    <property type="project" value="InterPro"/>
</dbReference>
<evidence type="ECO:0000256" key="17">
    <source>
        <dbReference type="ARBA" id="ARBA00031847"/>
    </source>
</evidence>
<evidence type="ECO:0000256" key="4">
    <source>
        <dbReference type="ARBA" id="ARBA00012551"/>
    </source>
</evidence>
<evidence type="ECO:0000256" key="14">
    <source>
        <dbReference type="ARBA" id="ARBA00023172"/>
    </source>
</evidence>
<evidence type="ECO:0000256" key="7">
    <source>
        <dbReference type="ARBA" id="ARBA00022741"/>
    </source>
</evidence>
<keyword evidence="9" id="KW-0378">Hydrolase</keyword>
<dbReference type="GO" id="GO:0005524">
    <property type="term" value="F:ATP binding"/>
    <property type="evidence" value="ECO:0007669"/>
    <property type="project" value="UniProtKB-KW"/>
</dbReference>
<dbReference type="Gene3D" id="1.25.40.240">
    <property type="entry name" value="Ku, C-terminal domain"/>
    <property type="match status" value="1"/>
</dbReference>
<dbReference type="CDD" id="cd00873">
    <property type="entry name" value="KU80"/>
    <property type="match status" value="1"/>
</dbReference>
<name>A0A5N5QQE3_9AGAM</name>
<evidence type="ECO:0000259" key="19">
    <source>
        <dbReference type="SMART" id="SM00559"/>
    </source>
</evidence>
<evidence type="ECO:0000256" key="10">
    <source>
        <dbReference type="ARBA" id="ARBA00022806"/>
    </source>
</evidence>
<dbReference type="Pfam" id="PF02735">
    <property type="entry name" value="Ku"/>
    <property type="match status" value="1"/>
</dbReference>
<keyword evidence="15" id="KW-0234">DNA repair</keyword>
<dbReference type="OrthoDB" id="30826at2759"/>
<dbReference type="InterPro" id="IPR036494">
    <property type="entry name" value="Ku_C_sf"/>
</dbReference>